<keyword evidence="3" id="KW-0812">Transmembrane</keyword>
<dbReference type="eggNOG" id="COG1316">
    <property type="taxonomic scope" value="Bacteria"/>
</dbReference>
<dbReference type="InterPro" id="IPR027381">
    <property type="entry name" value="LytR/CpsA/Psr_C"/>
</dbReference>
<keyword evidence="3" id="KW-1133">Transmembrane helix</keyword>
<dbReference type="PANTHER" id="PTHR33392:SF6">
    <property type="entry name" value="POLYISOPRENYL-TEICHOIC ACID--PEPTIDOGLYCAN TEICHOIC ACID TRANSFERASE TAGU"/>
    <property type="match status" value="1"/>
</dbReference>
<proteinExistence type="inferred from homology"/>
<reference evidence="6 7" key="1">
    <citation type="submission" date="2013-09" db="EMBL/GenBank/DDBJ databases">
        <title>Complete genome sequence of Corynebacterium doosanense CAU 212(T) (=DSM 45436(T)), isolated from activated sludge.</title>
        <authorList>
            <person name="Schaffert L."/>
            <person name="Albersmeier A."/>
            <person name="Kalinowski J."/>
            <person name="Ruckert C."/>
        </authorList>
    </citation>
    <scope>NUCLEOTIDE SEQUENCE [LARGE SCALE GENOMIC DNA]</scope>
    <source>
        <strain evidence="6 7">CAU 212</strain>
    </source>
</reference>
<organism evidence="6 7">
    <name type="scientific">Corynebacterium doosanense CAU 212 = DSM 45436</name>
    <dbReference type="NCBI Taxonomy" id="558173"/>
    <lineage>
        <taxon>Bacteria</taxon>
        <taxon>Bacillati</taxon>
        <taxon>Actinomycetota</taxon>
        <taxon>Actinomycetes</taxon>
        <taxon>Mycobacteriales</taxon>
        <taxon>Corynebacteriaceae</taxon>
        <taxon>Corynebacterium</taxon>
    </lineage>
</organism>
<gene>
    <name evidence="6" type="ORF">CDOO_03595</name>
</gene>
<sequence length="520" mass="53355">MTNHQRSARDIQAAPPASEPTAQHGSAYAKVIITFLSVLVLAFSAMGYFTIGRLGNDVASAANLGLGGDDDQREKAADGAVDILLVGTDSRTDAQGEPLPEEELARMNAGFDDGEENTDTMMLIRVPNDGSRATAVSIPRDTYISDGEFGNMKINGVYTAHKQAAADDGKSGTSLVEAGRSGLIDAVGDLTGVDIDHYAEIGLHGFVSLTNAVGGVDVCLTEPVDDEFSGAVFPDGEQTLDGYQALAFVRQRHGLPRGDLDRIVRQQAFMASLVNKILSAGTLANPSKLSDLSKAVEKSVIIDEGWNIVSFGSQLADLAGGNVTFTTIPVTSVDGVGDYGESIVTVDSAEVHEFFDDMTTPETATATTSAAPGAPTVDPALADMEVHVLNAGTLSGQADGVGGWLGERGVNVTETANALEGVYSMSQVVAADPTSEAAIAMSKLLGGLPITTNDGLDDSTIIVVTADDYAGPAGEPGDTSPSAAASSAESEPVGTPGADFGNAEVAPEITAGGSGPRCIN</sequence>
<dbReference type="PANTHER" id="PTHR33392">
    <property type="entry name" value="POLYISOPRENYL-TEICHOIC ACID--PEPTIDOGLYCAN TEICHOIC ACID TRANSFERASE TAGU"/>
    <property type="match status" value="1"/>
</dbReference>
<feature type="region of interest" description="Disordered" evidence="2">
    <location>
        <begin position="472"/>
        <end position="520"/>
    </location>
</feature>
<evidence type="ECO:0000259" key="5">
    <source>
        <dbReference type="Pfam" id="PF13399"/>
    </source>
</evidence>
<keyword evidence="7" id="KW-1185">Reference proteome</keyword>
<name>A0A097IE98_9CORY</name>
<protein>
    <submittedName>
        <fullName evidence="6">LytR family transcriptional regulator</fullName>
    </submittedName>
</protein>
<dbReference type="KEGG" id="cdo:CDOO_03595"/>
<evidence type="ECO:0000256" key="2">
    <source>
        <dbReference type="SAM" id="MobiDB-lite"/>
    </source>
</evidence>
<feature type="domain" description="LytR/CpsA/Psr regulator C-terminal" evidence="5">
    <location>
        <begin position="384"/>
        <end position="469"/>
    </location>
</feature>
<dbReference type="HOGENOM" id="CLU_016455_4_0_11"/>
<accession>A0A097IE98</accession>
<evidence type="ECO:0000256" key="3">
    <source>
        <dbReference type="SAM" id="Phobius"/>
    </source>
</evidence>
<keyword evidence="3" id="KW-0472">Membrane</keyword>
<feature type="domain" description="Cell envelope-related transcriptional attenuator" evidence="4">
    <location>
        <begin position="117"/>
        <end position="278"/>
    </location>
</feature>
<dbReference type="Pfam" id="PF13399">
    <property type="entry name" value="LytR_C"/>
    <property type="match status" value="1"/>
</dbReference>
<evidence type="ECO:0000256" key="1">
    <source>
        <dbReference type="ARBA" id="ARBA00006068"/>
    </source>
</evidence>
<dbReference type="EMBL" id="CP006764">
    <property type="protein sequence ID" value="AIT60435.1"/>
    <property type="molecule type" value="Genomic_DNA"/>
</dbReference>
<dbReference type="RefSeq" id="WP_018021141.1">
    <property type="nucleotide sequence ID" value="NZ_AQUX01000002.1"/>
</dbReference>
<comment type="similarity">
    <text evidence="1">Belongs to the LytR/CpsA/Psr (LCP) family.</text>
</comment>
<dbReference type="AlphaFoldDB" id="A0A097IE98"/>
<dbReference type="NCBIfam" id="TIGR00350">
    <property type="entry name" value="lytR_cpsA_psr"/>
    <property type="match status" value="1"/>
</dbReference>
<dbReference type="Proteomes" id="UP000029914">
    <property type="component" value="Chromosome"/>
</dbReference>
<dbReference type="InterPro" id="IPR050922">
    <property type="entry name" value="LytR/CpsA/Psr_CW_biosynth"/>
</dbReference>
<dbReference type="OrthoDB" id="9782542at2"/>
<feature type="compositionally biased region" description="Low complexity" evidence="2">
    <location>
        <begin position="480"/>
        <end position="492"/>
    </location>
</feature>
<dbReference type="Pfam" id="PF03816">
    <property type="entry name" value="LytR_cpsA_psr"/>
    <property type="match status" value="1"/>
</dbReference>
<dbReference type="InterPro" id="IPR004474">
    <property type="entry name" value="LytR_CpsA_psr"/>
</dbReference>
<feature type="transmembrane region" description="Helical" evidence="3">
    <location>
        <begin position="31"/>
        <end position="51"/>
    </location>
</feature>
<feature type="region of interest" description="Disordered" evidence="2">
    <location>
        <begin position="1"/>
        <end position="22"/>
    </location>
</feature>
<dbReference type="Gene3D" id="3.30.70.2390">
    <property type="match status" value="1"/>
</dbReference>
<dbReference type="STRING" id="558173.CDOO_03595"/>
<evidence type="ECO:0000313" key="6">
    <source>
        <dbReference type="EMBL" id="AIT60435.1"/>
    </source>
</evidence>
<evidence type="ECO:0000259" key="4">
    <source>
        <dbReference type="Pfam" id="PF03816"/>
    </source>
</evidence>
<evidence type="ECO:0000313" key="7">
    <source>
        <dbReference type="Proteomes" id="UP000029914"/>
    </source>
</evidence>
<dbReference type="Gene3D" id="3.40.630.190">
    <property type="entry name" value="LCP protein"/>
    <property type="match status" value="1"/>
</dbReference>